<dbReference type="PANTHER" id="PTHR11058:SF9">
    <property type="entry name" value="NADH-UBIQUINONE OXIDOREDUCTASE CHAIN 3"/>
    <property type="match status" value="1"/>
</dbReference>
<evidence type="ECO:0000256" key="4">
    <source>
        <dbReference type="ARBA" id="ARBA00022448"/>
    </source>
</evidence>
<comment type="function">
    <text evidence="9">Core subunit of the mitochondrial membrane respiratory chain NADH dehydrogenase (Complex I) which catalyzes electron transfer from NADH through the respiratory chain, using ubiquinone as an electron acceptor. Essential for the catalytic activity of complex I.</text>
</comment>
<accession>A0A7D5BYS5</accession>
<evidence type="ECO:0000256" key="10">
    <source>
        <dbReference type="SAM" id="SignalP"/>
    </source>
</evidence>
<dbReference type="InterPro" id="IPR000440">
    <property type="entry name" value="NADH_UbQ/plastoQ_OxRdtase_su3"/>
</dbReference>
<evidence type="ECO:0000256" key="9">
    <source>
        <dbReference type="RuleBase" id="RU003640"/>
    </source>
</evidence>
<feature type="chain" id="PRO_5028407976" description="NADH-ubiquinone oxidoreductase chain 3" evidence="10">
    <location>
        <begin position="21"/>
        <end position="114"/>
    </location>
</feature>
<protein>
    <recommendedName>
        <fullName evidence="3 9">NADH-ubiquinone oxidoreductase chain 3</fullName>
        <ecNumber evidence="9">7.1.1.2</ecNumber>
    </recommendedName>
</protein>
<geneLocation type="mitochondrion" evidence="11"/>
<dbReference type="EC" id="7.1.1.2" evidence="9"/>
<keyword evidence="9" id="KW-0830">Ubiquinone</keyword>
<comment type="catalytic activity">
    <reaction evidence="8 9">
        <text>a ubiquinone + NADH + 5 H(+)(in) = a ubiquinol + NAD(+) + 4 H(+)(out)</text>
        <dbReference type="Rhea" id="RHEA:29091"/>
        <dbReference type="Rhea" id="RHEA-COMP:9565"/>
        <dbReference type="Rhea" id="RHEA-COMP:9566"/>
        <dbReference type="ChEBI" id="CHEBI:15378"/>
        <dbReference type="ChEBI" id="CHEBI:16389"/>
        <dbReference type="ChEBI" id="CHEBI:17976"/>
        <dbReference type="ChEBI" id="CHEBI:57540"/>
        <dbReference type="ChEBI" id="CHEBI:57945"/>
        <dbReference type="EC" id="7.1.1.2"/>
    </reaction>
</comment>
<evidence type="ECO:0000256" key="3">
    <source>
        <dbReference type="ARBA" id="ARBA00021007"/>
    </source>
</evidence>
<dbReference type="AlphaFoldDB" id="A0A7D5BYS5"/>
<reference evidence="11" key="1">
    <citation type="submission" date="2020-05" db="EMBL/GenBank/DDBJ databases">
        <title>The complete mitochondrial genome of the springtail Allacma fusca, the internal phylogenetic relationships and gene order of Symphypleona.</title>
        <authorList>
            <person name="Nardi F."/>
            <person name="Cucini C."/>
            <person name="Carapelli A."/>
        </authorList>
    </citation>
    <scope>NUCLEOTIDE SEQUENCE</scope>
</reference>
<keyword evidence="9" id="KW-0249">Electron transport</keyword>
<comment type="subcellular location">
    <subcellularLocation>
        <location evidence="1">Membrane</location>
    </subcellularLocation>
    <subcellularLocation>
        <location evidence="9">Mitochondrion membrane</location>
        <topology evidence="9">Multi-pass membrane protein</topology>
    </subcellularLocation>
</comment>
<evidence type="ECO:0000256" key="5">
    <source>
        <dbReference type="ARBA" id="ARBA00022692"/>
    </source>
</evidence>
<dbReference type="GO" id="GO:0031966">
    <property type="term" value="C:mitochondrial membrane"/>
    <property type="evidence" value="ECO:0007669"/>
    <property type="project" value="UniProtKB-SubCell"/>
</dbReference>
<keyword evidence="10" id="KW-0732">Signal</keyword>
<keyword evidence="9" id="KW-0679">Respiratory chain</keyword>
<dbReference type="GO" id="GO:0030964">
    <property type="term" value="C:NADH dehydrogenase complex"/>
    <property type="evidence" value="ECO:0007669"/>
    <property type="project" value="TreeGrafter"/>
</dbReference>
<keyword evidence="4 9" id="KW-0813">Transport</keyword>
<keyword evidence="9 11" id="KW-0496">Mitochondrion</keyword>
<evidence type="ECO:0000256" key="7">
    <source>
        <dbReference type="ARBA" id="ARBA00023136"/>
    </source>
</evidence>
<keyword evidence="9" id="KW-1278">Translocase</keyword>
<dbReference type="EMBL" id="MT547779">
    <property type="protein sequence ID" value="QKX48631.1"/>
    <property type="molecule type" value="Genomic_DNA"/>
</dbReference>
<keyword evidence="5 9" id="KW-0812">Transmembrane</keyword>
<dbReference type="InterPro" id="IPR038430">
    <property type="entry name" value="NDAH_ubi_oxred_su3_sf"/>
</dbReference>
<dbReference type="Pfam" id="PF00507">
    <property type="entry name" value="Oxidored_q4"/>
    <property type="match status" value="1"/>
</dbReference>
<evidence type="ECO:0000256" key="6">
    <source>
        <dbReference type="ARBA" id="ARBA00022989"/>
    </source>
</evidence>
<name>A0A7D5BYS5_9HEXA</name>
<proteinExistence type="inferred from homology"/>
<evidence type="ECO:0000256" key="8">
    <source>
        <dbReference type="ARBA" id="ARBA00049551"/>
    </source>
</evidence>
<keyword evidence="6 9" id="KW-1133">Transmembrane helix</keyword>
<feature type="transmembrane region" description="Helical" evidence="9">
    <location>
        <begin position="54"/>
        <end position="78"/>
    </location>
</feature>
<gene>
    <name evidence="11" type="primary">ND3</name>
</gene>
<feature type="signal peptide" evidence="10">
    <location>
        <begin position="1"/>
        <end position="20"/>
    </location>
</feature>
<sequence>MMLIMMLTLVVSSFLMIVNSLISIKKMFSREKSSAFECGYDPKSSSRLPFSMQFFLIAMIFLIFDVEITLILPLPLIMKFISTKIWLFISEFFMIILIMGVLHEWKEGSLDWAK</sequence>
<keyword evidence="7 9" id="KW-0472">Membrane</keyword>
<organism evidence="11">
    <name type="scientific">Allacma fusca</name>
    <dbReference type="NCBI Taxonomy" id="39272"/>
    <lineage>
        <taxon>Eukaryota</taxon>
        <taxon>Metazoa</taxon>
        <taxon>Ecdysozoa</taxon>
        <taxon>Arthropoda</taxon>
        <taxon>Hexapoda</taxon>
        <taxon>Collembola</taxon>
        <taxon>Symphypleona</taxon>
        <taxon>Sminthuridae</taxon>
        <taxon>Allacma</taxon>
    </lineage>
</organism>
<dbReference type="Gene3D" id="1.20.58.1610">
    <property type="entry name" value="NADH:ubiquinone/plastoquinone oxidoreductase, chain 3"/>
    <property type="match status" value="1"/>
</dbReference>
<dbReference type="GO" id="GO:0008137">
    <property type="term" value="F:NADH dehydrogenase (ubiquinone) activity"/>
    <property type="evidence" value="ECO:0007669"/>
    <property type="project" value="UniProtKB-UniRule"/>
</dbReference>
<comment type="similarity">
    <text evidence="2 9">Belongs to the complex I subunit 3 family.</text>
</comment>
<dbReference type="PANTHER" id="PTHR11058">
    <property type="entry name" value="NADH-UBIQUINONE OXIDOREDUCTASE CHAIN 3"/>
    <property type="match status" value="1"/>
</dbReference>
<evidence type="ECO:0000256" key="2">
    <source>
        <dbReference type="ARBA" id="ARBA00008472"/>
    </source>
</evidence>
<feature type="transmembrane region" description="Helical" evidence="9">
    <location>
        <begin position="85"/>
        <end position="102"/>
    </location>
</feature>
<evidence type="ECO:0000256" key="1">
    <source>
        <dbReference type="ARBA" id="ARBA00004370"/>
    </source>
</evidence>
<keyword evidence="9" id="KW-0520">NAD</keyword>
<evidence type="ECO:0000313" key="11">
    <source>
        <dbReference type="EMBL" id="QKX48631.1"/>
    </source>
</evidence>